<gene>
    <name evidence="2" type="ORF">E3N88_24704</name>
</gene>
<reference evidence="2 3" key="1">
    <citation type="submission" date="2019-05" db="EMBL/GenBank/DDBJ databases">
        <title>Mikania micrantha, genome provides insights into the molecular mechanism of rapid growth.</title>
        <authorList>
            <person name="Liu B."/>
        </authorList>
    </citation>
    <scope>NUCLEOTIDE SEQUENCE [LARGE SCALE GENOMIC DNA]</scope>
    <source>
        <strain evidence="2">NLD-2019</strain>
        <tissue evidence="2">Leaf</tissue>
    </source>
</reference>
<protein>
    <submittedName>
        <fullName evidence="2">Uncharacterized protein</fullName>
    </submittedName>
</protein>
<name>A0A5N6N413_9ASTR</name>
<evidence type="ECO:0000256" key="1">
    <source>
        <dbReference type="SAM" id="MobiDB-lite"/>
    </source>
</evidence>
<organism evidence="2 3">
    <name type="scientific">Mikania micrantha</name>
    <name type="common">bitter vine</name>
    <dbReference type="NCBI Taxonomy" id="192012"/>
    <lineage>
        <taxon>Eukaryota</taxon>
        <taxon>Viridiplantae</taxon>
        <taxon>Streptophyta</taxon>
        <taxon>Embryophyta</taxon>
        <taxon>Tracheophyta</taxon>
        <taxon>Spermatophyta</taxon>
        <taxon>Magnoliopsida</taxon>
        <taxon>eudicotyledons</taxon>
        <taxon>Gunneridae</taxon>
        <taxon>Pentapetalae</taxon>
        <taxon>asterids</taxon>
        <taxon>campanulids</taxon>
        <taxon>Asterales</taxon>
        <taxon>Asteraceae</taxon>
        <taxon>Asteroideae</taxon>
        <taxon>Heliantheae alliance</taxon>
        <taxon>Eupatorieae</taxon>
        <taxon>Mikania</taxon>
    </lineage>
</organism>
<dbReference type="Proteomes" id="UP000326396">
    <property type="component" value="Linkage Group LG3"/>
</dbReference>
<feature type="region of interest" description="Disordered" evidence="1">
    <location>
        <begin position="1"/>
        <end position="41"/>
    </location>
</feature>
<sequence>MKQNEAIHKAYTPKNISQSPDPRKQAGNHRTTGMLGPPLNRKTLDSIKYRCHGTKPSNQEREVGGEMRRTWATGRHQSKVVEISEQERKKEAMRRLNWHSSFSSPFYFLYKKGDNADDVA</sequence>
<comment type="caution">
    <text evidence="2">The sequence shown here is derived from an EMBL/GenBank/DDBJ whole genome shotgun (WGS) entry which is preliminary data.</text>
</comment>
<proteinExistence type="predicted"/>
<keyword evidence="3" id="KW-1185">Reference proteome</keyword>
<evidence type="ECO:0000313" key="2">
    <source>
        <dbReference type="EMBL" id="KAD4384536.1"/>
    </source>
</evidence>
<dbReference type="AlphaFoldDB" id="A0A5N6N413"/>
<evidence type="ECO:0000313" key="3">
    <source>
        <dbReference type="Proteomes" id="UP000326396"/>
    </source>
</evidence>
<dbReference type="EMBL" id="SZYD01000013">
    <property type="protein sequence ID" value="KAD4384536.1"/>
    <property type="molecule type" value="Genomic_DNA"/>
</dbReference>
<accession>A0A5N6N413</accession>